<dbReference type="PANTHER" id="PTHR31793:SF39">
    <property type="entry name" value="THIOESTERASE_THIOL ESTER DEHYDRASE-ISOMERASE"/>
    <property type="match status" value="1"/>
</dbReference>
<reference evidence="1" key="1">
    <citation type="submission" date="2016-03" db="EMBL/GenBank/DDBJ databases">
        <title>Updated assembly of Pseudogymnoascus destructans, the fungus causing white-nose syndrome of bats.</title>
        <authorList>
            <person name="Palmer J.M."/>
            <person name="Drees K.P."/>
            <person name="Foster J.T."/>
            <person name="Lindner D.L."/>
        </authorList>
    </citation>
    <scope>NUCLEOTIDE SEQUENCE [LARGE SCALE GENOMIC DNA]</scope>
    <source>
        <strain evidence="1">20631-21</strain>
    </source>
</reference>
<dbReference type="VEuPathDB" id="FungiDB:GMDG_07269"/>
<dbReference type="Proteomes" id="UP000077154">
    <property type="component" value="Unassembled WGS sequence"/>
</dbReference>
<organism evidence="1">
    <name type="scientific">Pseudogymnoascus destructans</name>
    <dbReference type="NCBI Taxonomy" id="655981"/>
    <lineage>
        <taxon>Eukaryota</taxon>
        <taxon>Fungi</taxon>
        <taxon>Dikarya</taxon>
        <taxon>Ascomycota</taxon>
        <taxon>Pezizomycotina</taxon>
        <taxon>Leotiomycetes</taxon>
        <taxon>Thelebolales</taxon>
        <taxon>Thelebolaceae</taxon>
        <taxon>Pseudogymnoascus</taxon>
    </lineage>
</organism>
<proteinExistence type="predicted"/>
<dbReference type="PANTHER" id="PTHR31793">
    <property type="entry name" value="4-HYDROXYBENZOYL-COA THIOESTERASE FAMILY MEMBER"/>
    <property type="match status" value="1"/>
</dbReference>
<dbReference type="InterPro" id="IPR050563">
    <property type="entry name" value="4-hydroxybenzoyl-CoA_TE"/>
</dbReference>
<dbReference type="GO" id="GO:0047617">
    <property type="term" value="F:fatty acyl-CoA hydrolase activity"/>
    <property type="evidence" value="ECO:0007669"/>
    <property type="project" value="TreeGrafter"/>
</dbReference>
<dbReference type="EMBL" id="KV441410">
    <property type="protein sequence ID" value="OAF55344.1"/>
    <property type="molecule type" value="Genomic_DNA"/>
</dbReference>
<name>A0A177A334_9PEZI</name>
<dbReference type="SUPFAM" id="SSF54637">
    <property type="entry name" value="Thioesterase/thiol ester dehydrase-isomerase"/>
    <property type="match status" value="1"/>
</dbReference>
<evidence type="ECO:0000313" key="1">
    <source>
        <dbReference type="EMBL" id="OAF55344.1"/>
    </source>
</evidence>
<dbReference type="Pfam" id="PF13279">
    <property type="entry name" value="4HBT_2"/>
    <property type="match status" value="1"/>
</dbReference>
<dbReference type="GeneID" id="36291293"/>
<gene>
    <name evidence="1" type="ORF">VC83_08251</name>
</gene>
<dbReference type="AlphaFoldDB" id="A0A177A334"/>
<dbReference type="InterPro" id="IPR029069">
    <property type="entry name" value="HotDog_dom_sf"/>
</dbReference>
<protein>
    <recommendedName>
        <fullName evidence="2">Thioesterase domain-containing protein</fullName>
    </recommendedName>
</protein>
<dbReference type="CDD" id="cd00586">
    <property type="entry name" value="4HBT"/>
    <property type="match status" value="1"/>
</dbReference>
<dbReference type="RefSeq" id="XP_024320644.1">
    <property type="nucleotide sequence ID" value="XM_024471806.1"/>
</dbReference>
<dbReference type="OrthoDB" id="5538558at2759"/>
<accession>A0A177A334</accession>
<evidence type="ECO:0008006" key="2">
    <source>
        <dbReference type="Google" id="ProtNLM"/>
    </source>
</evidence>
<sequence>MIGASVLTGRTRSLQCVSQARVSRSIASTARVSSRPSSSDAAAHSKSAGLPALSPKWLSDTKLRIGKCLTFGMNAEQVQQAAKICKILGQDWKELLAGSEGFLTDEKRAGLLGHRVSWGELDSMGHVNNVIYIRYAETARINWACNIAMHLDPGHKQEWMEMCTPLGDGMILKSIKTDYKFPMAWPDKVSVFHKLRKMPTAGESSFVLDAMILSEREQRPAARCLEDIVVYDYRVGKKIALRPFMLDGFEKIYREQEEAREKNTRRVLQILQDVRQMEKDSWDRADAKEDLGGRM</sequence>
<dbReference type="eggNOG" id="ENOG502S78C">
    <property type="taxonomic scope" value="Eukaryota"/>
</dbReference>
<dbReference type="Gene3D" id="3.10.129.10">
    <property type="entry name" value="Hotdog Thioesterase"/>
    <property type="match status" value="1"/>
</dbReference>